<dbReference type="PROSITE" id="PS00608">
    <property type="entry name" value="GLYCOSYL_HYDROL_F2_2"/>
    <property type="match status" value="1"/>
</dbReference>
<dbReference type="GO" id="GO:0005990">
    <property type="term" value="P:lactose catabolic process"/>
    <property type="evidence" value="ECO:0007669"/>
    <property type="project" value="TreeGrafter"/>
</dbReference>
<dbReference type="InterPro" id="IPR032312">
    <property type="entry name" value="LacZ_4"/>
</dbReference>
<dbReference type="InterPro" id="IPR011013">
    <property type="entry name" value="Gal_mutarotase_sf_dom"/>
</dbReference>
<evidence type="ECO:0000256" key="3">
    <source>
        <dbReference type="ARBA" id="ARBA00012756"/>
    </source>
</evidence>
<dbReference type="Pfam" id="PF02929">
    <property type="entry name" value="Bgal_small_N"/>
    <property type="match status" value="1"/>
</dbReference>
<comment type="similarity">
    <text evidence="2 8">Belongs to the glycosyl hydrolase 2 family.</text>
</comment>
<dbReference type="GO" id="GO:0004565">
    <property type="term" value="F:beta-galactosidase activity"/>
    <property type="evidence" value="ECO:0007669"/>
    <property type="project" value="UniProtKB-EC"/>
</dbReference>
<keyword evidence="5 8" id="KW-0378">Hydrolase</keyword>
<feature type="domain" description="Beta galactosidase small chain/" evidence="9">
    <location>
        <begin position="733"/>
        <end position="1007"/>
    </location>
</feature>
<dbReference type="SUPFAM" id="SSF49785">
    <property type="entry name" value="Galactose-binding domain-like"/>
    <property type="match status" value="1"/>
</dbReference>
<name>A0A4R4ELY4_9BACL</name>
<organism evidence="10 11">
    <name type="scientific">Paenibacillus albiflavus</name>
    <dbReference type="NCBI Taxonomy" id="2545760"/>
    <lineage>
        <taxon>Bacteria</taxon>
        <taxon>Bacillati</taxon>
        <taxon>Bacillota</taxon>
        <taxon>Bacilli</taxon>
        <taxon>Bacillales</taxon>
        <taxon>Paenibacillaceae</taxon>
        <taxon>Paenibacillus</taxon>
    </lineage>
</organism>
<evidence type="ECO:0000313" key="11">
    <source>
        <dbReference type="Proteomes" id="UP000295418"/>
    </source>
</evidence>
<dbReference type="InterPro" id="IPR006103">
    <property type="entry name" value="Glyco_hydro_2_cat"/>
</dbReference>
<dbReference type="InterPro" id="IPR004199">
    <property type="entry name" value="B-gal_small/dom_5"/>
</dbReference>
<evidence type="ECO:0000256" key="7">
    <source>
        <dbReference type="ARBA" id="ARBA00032230"/>
    </source>
</evidence>
<dbReference type="EMBL" id="SKFG01000001">
    <property type="protein sequence ID" value="TCZ81294.1"/>
    <property type="molecule type" value="Genomic_DNA"/>
</dbReference>
<keyword evidence="6 8" id="KW-0326">Glycosidase</keyword>
<dbReference type="Pfam" id="PF02836">
    <property type="entry name" value="Glyco_hydro_2_C"/>
    <property type="match status" value="1"/>
</dbReference>
<dbReference type="Gene3D" id="3.20.20.80">
    <property type="entry name" value="Glycosidases"/>
    <property type="match status" value="1"/>
</dbReference>
<dbReference type="PANTHER" id="PTHR46323:SF2">
    <property type="entry name" value="BETA-GALACTOSIDASE"/>
    <property type="match status" value="1"/>
</dbReference>
<comment type="caution">
    <text evidence="10">The sequence shown here is derived from an EMBL/GenBank/DDBJ whole genome shotgun (WGS) entry which is preliminary data.</text>
</comment>
<dbReference type="NCBIfam" id="NF007666">
    <property type="entry name" value="PRK10340.1"/>
    <property type="match status" value="1"/>
</dbReference>
<evidence type="ECO:0000256" key="1">
    <source>
        <dbReference type="ARBA" id="ARBA00001412"/>
    </source>
</evidence>
<dbReference type="InterPro" id="IPR023230">
    <property type="entry name" value="Glyco_hydro_2_CS"/>
</dbReference>
<dbReference type="FunFam" id="3.20.20.80:FF:000018">
    <property type="entry name" value="Beta-galactosidase"/>
    <property type="match status" value="1"/>
</dbReference>
<dbReference type="PANTHER" id="PTHR46323">
    <property type="entry name" value="BETA-GALACTOSIDASE"/>
    <property type="match status" value="1"/>
</dbReference>
<evidence type="ECO:0000256" key="8">
    <source>
        <dbReference type="RuleBase" id="RU361154"/>
    </source>
</evidence>
<evidence type="ECO:0000256" key="4">
    <source>
        <dbReference type="ARBA" id="ARBA00013303"/>
    </source>
</evidence>
<evidence type="ECO:0000313" key="10">
    <source>
        <dbReference type="EMBL" id="TCZ81294.1"/>
    </source>
</evidence>
<evidence type="ECO:0000256" key="5">
    <source>
        <dbReference type="ARBA" id="ARBA00022801"/>
    </source>
</evidence>
<dbReference type="PROSITE" id="PS00719">
    <property type="entry name" value="GLYCOSYL_HYDROL_F2_1"/>
    <property type="match status" value="1"/>
</dbReference>
<dbReference type="SMART" id="SM01038">
    <property type="entry name" value="Bgal_small_N"/>
    <property type="match status" value="1"/>
</dbReference>
<proteinExistence type="inferred from homology"/>
<sequence length="1025" mass="118390">MKLWENYTQSHLNRMKPRAFFHSFANKQPALMNEPAYTHHYKSLNGNWQFLFLLAPEYSPIGFEQVDYDTTSWDTINVPSNWQLEGYGKMQYSDLWYNYPINPPYVPTDNPTGIYKRNFTIGADWIADQQVILRFNGVDSAYQVWVNGHEVGYSKGARLLAEFDITPYVHTGENDLTVRVFQWSDGTYLEDQDMWWLSGIFRDVELYTQPKTGIDDYSVVIDLNADYTIGKLQVTAVLRNAQADCIVGYELLDDKGRLIASGDAIVCTNQAIIEEFVDTPKLWTAETPNLYNLLLTFKQRDQILEVIPQKVGFRKIELQGATFTINGVAIKFKGVNRHDYHPITGRVVSREDMIKDIHLMKQHNINAIRTAHYPNSTWLYDLCDEYGMYVIDETDLECHGFELTENFNWISDDPAWELSYVERLERMLQRDKNHPSIIMWSLGNESGFGCNFRAMAKRTRELDPTRLVHYEGDREAEVTDVLSTMYSWLERLNDSAAKKRTLHTIAETPTKPHILCEYAHAMGNGPGNLNEYQELFYAHDHLQGGFIWEWFDHGIQTIHEDRTVYYRYGGDFGDDPTNGNFCIDGLIMPDRTPSPSLLEYKKVIEPVHTHAVDLTKGMIRVESKYDFSSLDHLDLLYSIVHDEEILHTGRACLNGIAARTSKDIQLDYQLDWEPEQGTDYYLNISYVLNRSYKWAQRGHELATGQFSLPIDTEPVYIEPKGSLVMTQKHCELIVQGDEFEIIFDTVKGSMKSWKRHGKLVIEKGPALQFWRAPIDNDMYIVQDYKQTTFMHLMHEVVEQMSFEQLTDHVYVRVETMNGATNAAWYYRSVYEYRIYPNGDVLLDVKGDPSGLVNLAPAMLPRIGVKLHINKDCENGKWYGRGPRETYADSKQAGLFGVYEQTVDGMFTNYVVPQENGNHTDTRWVRLTDRYGVGVMAAGYPSMDFSAMYYEAEDLDAAKHTIDLKKRDYIVLNLDAKQNGLGSNSCGQNQLDKYRCKFEPFHLKVKLSVYTNKEISDVRKAKETIK</sequence>
<dbReference type="Gene3D" id="2.70.98.10">
    <property type="match status" value="1"/>
</dbReference>
<dbReference type="SUPFAM" id="SSF51445">
    <property type="entry name" value="(Trans)glycosidases"/>
    <property type="match status" value="1"/>
</dbReference>
<dbReference type="InterPro" id="IPR006102">
    <property type="entry name" value="Ig-like_GH2"/>
</dbReference>
<dbReference type="RefSeq" id="WP_132416441.1">
    <property type="nucleotide sequence ID" value="NZ_SKFG01000001.1"/>
</dbReference>
<dbReference type="PRINTS" id="PR00132">
    <property type="entry name" value="GLHYDRLASE2"/>
</dbReference>
<comment type="catalytic activity">
    <reaction evidence="1 8">
        <text>Hydrolysis of terminal non-reducing beta-D-galactose residues in beta-D-galactosides.</text>
        <dbReference type="EC" id="3.2.1.23"/>
    </reaction>
</comment>
<dbReference type="InterPro" id="IPR014718">
    <property type="entry name" value="GH-type_carb-bd"/>
</dbReference>
<dbReference type="GO" id="GO:0030246">
    <property type="term" value="F:carbohydrate binding"/>
    <property type="evidence" value="ECO:0007669"/>
    <property type="project" value="InterPro"/>
</dbReference>
<dbReference type="InterPro" id="IPR008979">
    <property type="entry name" value="Galactose-bd-like_sf"/>
</dbReference>
<dbReference type="InterPro" id="IPR036156">
    <property type="entry name" value="Beta-gal/glucu_dom_sf"/>
</dbReference>
<dbReference type="InterPro" id="IPR006104">
    <property type="entry name" value="Glyco_hydro_2_N"/>
</dbReference>
<dbReference type="InterPro" id="IPR017853">
    <property type="entry name" value="GH"/>
</dbReference>
<dbReference type="InterPro" id="IPR006101">
    <property type="entry name" value="Glyco_hydro_2"/>
</dbReference>
<evidence type="ECO:0000256" key="2">
    <source>
        <dbReference type="ARBA" id="ARBA00007401"/>
    </source>
</evidence>
<reference evidence="10 11" key="1">
    <citation type="submission" date="2019-03" db="EMBL/GenBank/DDBJ databases">
        <authorList>
            <person name="Kim M.K.M."/>
        </authorList>
    </citation>
    <scope>NUCLEOTIDE SEQUENCE [LARGE SCALE GENOMIC DNA]</scope>
    <source>
        <strain evidence="10 11">18JY21-1</strain>
    </source>
</reference>
<keyword evidence="11" id="KW-1185">Reference proteome</keyword>
<dbReference type="EC" id="3.2.1.23" evidence="3 8"/>
<dbReference type="SUPFAM" id="SSF74650">
    <property type="entry name" value="Galactose mutarotase-like"/>
    <property type="match status" value="1"/>
</dbReference>
<dbReference type="Gene3D" id="2.60.40.10">
    <property type="entry name" value="Immunoglobulins"/>
    <property type="match status" value="2"/>
</dbReference>
<dbReference type="InterPro" id="IPR023232">
    <property type="entry name" value="Glyco_hydro_2_AS"/>
</dbReference>
<dbReference type="Pfam" id="PF16353">
    <property type="entry name" value="LacZ_4"/>
    <property type="match status" value="1"/>
</dbReference>
<evidence type="ECO:0000259" key="9">
    <source>
        <dbReference type="SMART" id="SM01038"/>
    </source>
</evidence>
<dbReference type="AlphaFoldDB" id="A0A4R4ELY4"/>
<gene>
    <name evidence="10" type="primary">ebgA</name>
    <name evidence="10" type="ORF">E0485_01340</name>
</gene>
<protein>
    <recommendedName>
        <fullName evidence="4 8">Beta-galactosidase</fullName>
        <ecNumber evidence="3 8">3.2.1.23</ecNumber>
    </recommendedName>
    <alternativeName>
        <fullName evidence="7 8">Lactase</fullName>
    </alternativeName>
</protein>
<dbReference type="SUPFAM" id="SSF49303">
    <property type="entry name" value="beta-Galactosidase/glucuronidase domain"/>
    <property type="match status" value="2"/>
</dbReference>
<dbReference type="OrthoDB" id="9762066at2"/>
<dbReference type="Proteomes" id="UP000295418">
    <property type="component" value="Unassembled WGS sequence"/>
</dbReference>
<dbReference type="GO" id="GO:0009341">
    <property type="term" value="C:beta-galactosidase complex"/>
    <property type="evidence" value="ECO:0007669"/>
    <property type="project" value="InterPro"/>
</dbReference>
<dbReference type="Pfam" id="PF00703">
    <property type="entry name" value="Glyco_hydro_2"/>
    <property type="match status" value="1"/>
</dbReference>
<accession>A0A4R4ELY4</accession>
<dbReference type="InterPro" id="IPR050347">
    <property type="entry name" value="Bact_Beta-galactosidase"/>
</dbReference>
<evidence type="ECO:0000256" key="6">
    <source>
        <dbReference type="ARBA" id="ARBA00023295"/>
    </source>
</evidence>
<dbReference type="Pfam" id="PF02837">
    <property type="entry name" value="Glyco_hydro_2_N"/>
    <property type="match status" value="1"/>
</dbReference>
<dbReference type="InterPro" id="IPR013783">
    <property type="entry name" value="Ig-like_fold"/>
</dbReference>
<dbReference type="Gene3D" id="2.60.120.260">
    <property type="entry name" value="Galactose-binding domain-like"/>
    <property type="match status" value="1"/>
</dbReference>